<name>A0A923MW41_9BURK</name>
<feature type="domain" description="DUF4334" evidence="2">
    <location>
        <begin position="115"/>
        <end position="169"/>
    </location>
</feature>
<dbReference type="RefSeq" id="WP_187078534.1">
    <property type="nucleotide sequence ID" value="NZ_JACORT010000012.1"/>
</dbReference>
<dbReference type="EMBL" id="JACORT010000012">
    <property type="protein sequence ID" value="MBC5785793.1"/>
    <property type="molecule type" value="Genomic_DNA"/>
</dbReference>
<dbReference type="Gene3D" id="2.40.128.580">
    <property type="entry name" value="GXWXG domain"/>
    <property type="match status" value="1"/>
</dbReference>
<protein>
    <submittedName>
        <fullName evidence="3">DUF4334 domain-containing protein</fullName>
    </submittedName>
</protein>
<dbReference type="Proteomes" id="UP000608513">
    <property type="component" value="Unassembled WGS sequence"/>
</dbReference>
<evidence type="ECO:0000259" key="1">
    <source>
        <dbReference type="Pfam" id="PF14231"/>
    </source>
</evidence>
<accession>A0A923MW41</accession>
<proteinExistence type="predicted"/>
<reference evidence="3" key="1">
    <citation type="submission" date="2020-08" db="EMBL/GenBank/DDBJ databases">
        <title>Ramlibacter sp. USB13 16S ribosomal RNA gene genome sequencing and assembly.</title>
        <authorList>
            <person name="Kang M."/>
        </authorList>
    </citation>
    <scope>NUCLEOTIDE SEQUENCE</scope>
    <source>
        <strain evidence="3">USB13</strain>
    </source>
</reference>
<evidence type="ECO:0000313" key="4">
    <source>
        <dbReference type="Proteomes" id="UP000608513"/>
    </source>
</evidence>
<gene>
    <name evidence="3" type="ORF">H8N03_22830</name>
</gene>
<organism evidence="3 4">
    <name type="scientific">Ramlibacter cellulosilyticus</name>
    <dbReference type="NCBI Taxonomy" id="2764187"/>
    <lineage>
        <taxon>Bacteria</taxon>
        <taxon>Pseudomonadati</taxon>
        <taxon>Pseudomonadota</taxon>
        <taxon>Betaproteobacteria</taxon>
        <taxon>Burkholderiales</taxon>
        <taxon>Comamonadaceae</taxon>
        <taxon>Ramlibacter</taxon>
    </lineage>
</organism>
<dbReference type="Pfam" id="PF14232">
    <property type="entry name" value="DUF4334"/>
    <property type="match status" value="1"/>
</dbReference>
<dbReference type="InterPro" id="IPR025568">
    <property type="entry name" value="DUF4334"/>
</dbReference>
<dbReference type="Pfam" id="PF14231">
    <property type="entry name" value="GXWXG"/>
    <property type="match status" value="1"/>
</dbReference>
<feature type="domain" description="GXWXG" evidence="1">
    <location>
        <begin position="14"/>
        <end position="67"/>
    </location>
</feature>
<keyword evidence="4" id="KW-1185">Reference proteome</keyword>
<dbReference type="InterPro" id="IPR025951">
    <property type="entry name" value="GXWXG_dom"/>
</dbReference>
<dbReference type="AlphaFoldDB" id="A0A923MW41"/>
<evidence type="ECO:0000259" key="2">
    <source>
        <dbReference type="Pfam" id="PF14232"/>
    </source>
</evidence>
<evidence type="ECO:0000313" key="3">
    <source>
        <dbReference type="EMBL" id="MBC5785793.1"/>
    </source>
</evidence>
<comment type="caution">
    <text evidence="3">The sequence shown here is derived from an EMBL/GenBank/DDBJ whole genome shotgun (WGS) entry which is preliminary data.</text>
</comment>
<sequence length="173" mass="19312">MNLRFANADEALRFFDSLPPMEPEAMLGPWAGEEVPTGHPLDGALTAFGWHGKRFASAEHVHPLVFGSGARTYSVRPRWVWPGLPLLLRFPALQRAPFAPVVRALMPLLATRRSRARLRAVRFRGCVSAAMVYDEIPVQDVFRGIDGETVLGLMDMKGMAQPFFFALRREPPA</sequence>